<organism evidence="8 9">
    <name type="scientific">Methylobacterium aquaticum</name>
    <dbReference type="NCBI Taxonomy" id="270351"/>
    <lineage>
        <taxon>Bacteria</taxon>
        <taxon>Pseudomonadati</taxon>
        <taxon>Pseudomonadota</taxon>
        <taxon>Alphaproteobacteria</taxon>
        <taxon>Hyphomicrobiales</taxon>
        <taxon>Methylobacteriaceae</taxon>
        <taxon>Methylobacterium</taxon>
    </lineage>
</organism>
<dbReference type="FunFam" id="3.40.50.300:FF:000425">
    <property type="entry name" value="Probable ABC transporter, ATP-binding subunit"/>
    <property type="match status" value="1"/>
</dbReference>
<evidence type="ECO:0000256" key="2">
    <source>
        <dbReference type="ARBA" id="ARBA00022448"/>
    </source>
</evidence>
<dbReference type="Proteomes" id="UP000061432">
    <property type="component" value="Chromosome"/>
</dbReference>
<gene>
    <name evidence="8" type="primary">cysA</name>
    <name evidence="8" type="ORF">Maq22A_c18915</name>
</gene>
<dbReference type="GO" id="GO:0005524">
    <property type="term" value="F:ATP binding"/>
    <property type="evidence" value="ECO:0007669"/>
    <property type="project" value="UniProtKB-KW"/>
</dbReference>
<dbReference type="InterPro" id="IPR050093">
    <property type="entry name" value="ABC_SmlMolc_Importer"/>
</dbReference>
<dbReference type="GO" id="GO:0015419">
    <property type="term" value="F:ABC-type sulfate transporter activity"/>
    <property type="evidence" value="ECO:0007669"/>
    <property type="project" value="InterPro"/>
</dbReference>
<evidence type="ECO:0000313" key="9">
    <source>
        <dbReference type="Proteomes" id="UP000061432"/>
    </source>
</evidence>
<protein>
    <submittedName>
        <fullName evidence="8">Sulfate ABC transporter ATP-binding protein</fullName>
    </submittedName>
</protein>
<dbReference type="InterPro" id="IPR005666">
    <property type="entry name" value="Sulph_transpt1"/>
</dbReference>
<dbReference type="GO" id="GO:0016887">
    <property type="term" value="F:ATP hydrolysis activity"/>
    <property type="evidence" value="ECO:0007669"/>
    <property type="project" value="InterPro"/>
</dbReference>
<dbReference type="InterPro" id="IPR003593">
    <property type="entry name" value="AAA+_ATPase"/>
</dbReference>
<keyword evidence="6" id="KW-0764">Sulfate transport</keyword>
<dbReference type="InterPro" id="IPR003439">
    <property type="entry name" value="ABC_transporter-like_ATP-bd"/>
</dbReference>
<evidence type="ECO:0000256" key="6">
    <source>
        <dbReference type="ARBA" id="ARBA00023032"/>
    </source>
</evidence>
<dbReference type="SUPFAM" id="SSF50331">
    <property type="entry name" value="MOP-like"/>
    <property type="match status" value="1"/>
</dbReference>
<dbReference type="SUPFAM" id="SSF52540">
    <property type="entry name" value="P-loop containing nucleoside triphosphate hydrolases"/>
    <property type="match status" value="1"/>
</dbReference>
<dbReference type="PROSITE" id="PS00211">
    <property type="entry name" value="ABC_TRANSPORTER_1"/>
    <property type="match status" value="1"/>
</dbReference>
<evidence type="ECO:0000256" key="4">
    <source>
        <dbReference type="ARBA" id="ARBA00022840"/>
    </source>
</evidence>
<proteinExistence type="inferred from homology"/>
<dbReference type="InterPro" id="IPR027417">
    <property type="entry name" value="P-loop_NTPase"/>
</dbReference>
<feature type="domain" description="ABC transporter" evidence="7">
    <location>
        <begin position="46"/>
        <end position="282"/>
    </location>
</feature>
<evidence type="ECO:0000256" key="1">
    <source>
        <dbReference type="ARBA" id="ARBA00005417"/>
    </source>
</evidence>
<dbReference type="InterPro" id="IPR008995">
    <property type="entry name" value="Mo/tungstate-bd_C_term_dom"/>
</dbReference>
<keyword evidence="2" id="KW-0813">Transport</keyword>
<evidence type="ECO:0000259" key="7">
    <source>
        <dbReference type="PROSITE" id="PS50893"/>
    </source>
</evidence>
<dbReference type="PROSITE" id="PS50893">
    <property type="entry name" value="ABC_TRANSPORTER_2"/>
    <property type="match status" value="1"/>
</dbReference>
<accession>A0A0C6FUQ6</accession>
<dbReference type="EMBL" id="AP014704">
    <property type="protein sequence ID" value="BAQ46860.1"/>
    <property type="molecule type" value="Genomic_DNA"/>
</dbReference>
<dbReference type="Pfam" id="PF00005">
    <property type="entry name" value="ABC_tran"/>
    <property type="match status" value="1"/>
</dbReference>
<evidence type="ECO:0000256" key="5">
    <source>
        <dbReference type="ARBA" id="ARBA00022967"/>
    </source>
</evidence>
<dbReference type="InterPro" id="IPR013611">
    <property type="entry name" value="Transp-assoc_OB_typ2"/>
</dbReference>
<evidence type="ECO:0000313" key="8">
    <source>
        <dbReference type="EMBL" id="BAQ46860.1"/>
    </source>
</evidence>
<comment type="similarity">
    <text evidence="1">Belongs to the ABC transporter superfamily.</text>
</comment>
<keyword evidence="4 8" id="KW-0067">ATP-binding</keyword>
<dbReference type="SMART" id="SM00382">
    <property type="entry name" value="AAA"/>
    <property type="match status" value="1"/>
</dbReference>
<dbReference type="GO" id="GO:0043190">
    <property type="term" value="C:ATP-binding cassette (ABC) transporter complex"/>
    <property type="evidence" value="ECO:0007669"/>
    <property type="project" value="InterPro"/>
</dbReference>
<reference evidence="9" key="2">
    <citation type="submission" date="2015-01" db="EMBL/GenBank/DDBJ databases">
        <title>Complete genome sequence of Methylobacterium aquaticum strain 22A.</title>
        <authorList>
            <person name="Tani A."/>
            <person name="Ogura Y."/>
            <person name="Hayashi T."/>
        </authorList>
    </citation>
    <scope>NUCLEOTIDE SEQUENCE [LARGE SCALE GENOMIC DNA]</scope>
    <source>
        <strain evidence="9">MA-22A</strain>
    </source>
</reference>
<sequence length="388" mass="42276">MRWPDAEPTEMTAGFAPTTLSLRREAQSRPVEAASAERLRQAGTAVRVDGIVKRYGGPGPAALEGVSLAIEPGELLALLGPSGSGKTTLLRVIAGLEIPDGGKVFFGPQDTTDIPVQRRGVGFVFQHYALFRHLTVFENIAYGLRSRPRAQRPREDEIRRRVERLLELVQLPDLAKRFPGQLSGGQRQRVALARALAVEPSVLLLDEPFGALDAQVRKDLRRWLREIHRETGQTTIFVTHDQDEALELADRIAILNKGRIEQVGAPHEVQDHPASRFVMSFVGETARLPAEVVDGQVRVAGHPVIAAQAGWPHGPVDLCLRPWDLTVGQGAGTLPGTVREWRRTGRGTVAEIQLDGAEAPVEVKVTDVYAPGDRVALAVGAARVFPRG</sequence>
<dbReference type="InterPro" id="IPR017871">
    <property type="entry name" value="ABC_transporter-like_CS"/>
</dbReference>
<dbReference type="PATRIC" id="fig|270351.10.peg.3653"/>
<dbReference type="GO" id="GO:0015697">
    <property type="term" value="P:quaternary ammonium group transport"/>
    <property type="evidence" value="ECO:0007669"/>
    <property type="project" value="UniProtKB-ARBA"/>
</dbReference>
<name>A0A0C6FUQ6_9HYPH</name>
<dbReference type="KEGG" id="maqu:Maq22A_c18915"/>
<dbReference type="AlphaFoldDB" id="A0A0C6FUQ6"/>
<dbReference type="Gene3D" id="3.40.50.300">
    <property type="entry name" value="P-loop containing nucleotide triphosphate hydrolases"/>
    <property type="match status" value="1"/>
</dbReference>
<evidence type="ECO:0000256" key="3">
    <source>
        <dbReference type="ARBA" id="ARBA00022741"/>
    </source>
</evidence>
<dbReference type="Pfam" id="PF08402">
    <property type="entry name" value="TOBE_2"/>
    <property type="match status" value="1"/>
</dbReference>
<keyword evidence="5" id="KW-1278">Translocase</keyword>
<dbReference type="PANTHER" id="PTHR42781">
    <property type="entry name" value="SPERMIDINE/PUTRESCINE IMPORT ATP-BINDING PROTEIN POTA"/>
    <property type="match status" value="1"/>
</dbReference>
<keyword evidence="3" id="KW-0547">Nucleotide-binding</keyword>
<dbReference type="NCBIfam" id="TIGR00968">
    <property type="entry name" value="3a0106s01"/>
    <property type="match status" value="1"/>
</dbReference>
<dbReference type="PANTHER" id="PTHR42781:SF4">
    <property type="entry name" value="SPERMIDINE_PUTRESCINE IMPORT ATP-BINDING PROTEIN POTA"/>
    <property type="match status" value="1"/>
</dbReference>
<dbReference type="STRING" id="270351.Maq22A_c18915"/>
<reference evidence="8 9" key="1">
    <citation type="journal article" date="2015" name="Genome Announc.">
        <title>Complete Genome Sequence of Methylobacterium aquaticum Strain 22A, Isolated from Racomitrium japonicum Moss.</title>
        <authorList>
            <person name="Tani A."/>
            <person name="Ogura Y."/>
            <person name="Hayashi T."/>
            <person name="Kimbara K."/>
        </authorList>
    </citation>
    <scope>NUCLEOTIDE SEQUENCE [LARGE SCALE GENOMIC DNA]</scope>
    <source>
        <strain evidence="8 9">MA-22A</strain>
    </source>
</reference>